<dbReference type="Pfam" id="PF01797">
    <property type="entry name" value="Y1_Tnp"/>
    <property type="match status" value="1"/>
</dbReference>
<dbReference type="PANTHER" id="PTHR34322">
    <property type="entry name" value="TRANSPOSASE, Y1_TNP DOMAIN-CONTAINING"/>
    <property type="match status" value="1"/>
</dbReference>
<dbReference type="Gene3D" id="1.10.10.10">
    <property type="entry name" value="Winged helix-like DNA-binding domain superfamily/Winged helix DNA-binding domain"/>
    <property type="match status" value="1"/>
</dbReference>
<organism evidence="2 3">
    <name type="scientific">Arcobacter roscoffensis</name>
    <dbReference type="NCBI Taxonomy" id="2961520"/>
    <lineage>
        <taxon>Bacteria</taxon>
        <taxon>Pseudomonadati</taxon>
        <taxon>Campylobacterota</taxon>
        <taxon>Epsilonproteobacteria</taxon>
        <taxon>Campylobacterales</taxon>
        <taxon>Arcobacteraceae</taxon>
        <taxon>Arcobacter</taxon>
    </lineage>
</organism>
<dbReference type="InterPro" id="IPR036388">
    <property type="entry name" value="WH-like_DNA-bd_sf"/>
</dbReference>
<sequence length="255" mass="30403">MPRRPRIELAGYHHVYNRAVERKYILQNYKDKDKFLEIVNETAHKYKLVVHSYCIMDNHYHLLVENKLENLSLAMRQINSKYASYYNKKYKRVGHLWQDGFKSWYVLDEDYLYILFKYIESNPVKVNMTKRIGQYPYSSSFTMLNNNLLSCCKKSFVLENFSVKELAMYLSIPISEREVKSIEKLHKEKFKIEDNLVQKEKIKTLNEYFKNVNTKDERDKFIIEAFNDGYKQSEISKYLGLSSSTISKIIKSGNS</sequence>
<dbReference type="EMBL" id="CP100595">
    <property type="protein sequence ID" value="UTJ05486.1"/>
    <property type="molecule type" value="Genomic_DNA"/>
</dbReference>
<dbReference type="PANTHER" id="PTHR34322:SF2">
    <property type="entry name" value="TRANSPOSASE IS200-LIKE DOMAIN-CONTAINING PROTEIN"/>
    <property type="match status" value="1"/>
</dbReference>
<dbReference type="InterPro" id="IPR002686">
    <property type="entry name" value="Transposase_17"/>
</dbReference>
<reference evidence="2" key="1">
    <citation type="submission" date="2022-07" db="EMBL/GenBank/DDBJ databases">
        <title>Arcobacter roscoffensis sp. nov., a marine bacterium isolated from coastal seawater collected from Roscoff, France.</title>
        <authorList>
            <person name="Pascual J."/>
            <person name="Lepeaux C."/>
            <person name="Methner A."/>
            <person name="Overmann J."/>
        </authorList>
    </citation>
    <scope>NUCLEOTIDE SEQUENCE</scope>
    <source>
        <strain evidence="2">ARW1-2F2</strain>
    </source>
</reference>
<proteinExistence type="predicted"/>
<evidence type="ECO:0000313" key="3">
    <source>
        <dbReference type="Proteomes" id="UP001060012"/>
    </source>
</evidence>
<gene>
    <name evidence="2" type="ORF">NJU99_09435</name>
</gene>
<protein>
    <submittedName>
        <fullName evidence="2">Transposase</fullName>
    </submittedName>
</protein>
<dbReference type="SMART" id="SM01321">
    <property type="entry name" value="Y1_Tnp"/>
    <property type="match status" value="1"/>
</dbReference>
<evidence type="ECO:0000259" key="1">
    <source>
        <dbReference type="SMART" id="SM01321"/>
    </source>
</evidence>
<dbReference type="InterPro" id="IPR036515">
    <property type="entry name" value="Transposase_17_sf"/>
</dbReference>
<keyword evidence="3" id="KW-1185">Reference proteome</keyword>
<evidence type="ECO:0000313" key="2">
    <source>
        <dbReference type="EMBL" id="UTJ05486.1"/>
    </source>
</evidence>
<name>A0ABY5E420_9BACT</name>
<dbReference type="Proteomes" id="UP001060012">
    <property type="component" value="Chromosome"/>
</dbReference>
<dbReference type="SUPFAM" id="SSF143422">
    <property type="entry name" value="Transposase IS200-like"/>
    <property type="match status" value="1"/>
</dbReference>
<feature type="domain" description="Transposase IS200-like" evidence="1">
    <location>
        <begin position="8"/>
        <end position="122"/>
    </location>
</feature>
<dbReference type="RefSeq" id="WP_254575667.1">
    <property type="nucleotide sequence ID" value="NZ_CP100595.1"/>
</dbReference>
<accession>A0ABY5E420</accession>
<dbReference type="Gene3D" id="3.30.70.1290">
    <property type="entry name" value="Transposase IS200-like"/>
    <property type="match status" value="1"/>
</dbReference>